<dbReference type="Proteomes" id="UP000177481">
    <property type="component" value="Unassembled WGS sequence"/>
</dbReference>
<evidence type="ECO:0000313" key="2">
    <source>
        <dbReference type="Proteomes" id="UP000177481"/>
    </source>
</evidence>
<evidence type="ECO:0000313" key="1">
    <source>
        <dbReference type="EMBL" id="OGD65115.1"/>
    </source>
</evidence>
<gene>
    <name evidence="1" type="ORF">A3A71_03475</name>
</gene>
<name>A0A1F5ECM1_9BACT</name>
<proteinExistence type="predicted"/>
<accession>A0A1F5ECM1</accession>
<dbReference type="STRING" id="1797471.A3A71_03475"/>
<protein>
    <submittedName>
        <fullName evidence="1">Uncharacterized protein</fullName>
    </submittedName>
</protein>
<dbReference type="AlphaFoldDB" id="A0A1F5ECM1"/>
<comment type="caution">
    <text evidence="1">The sequence shown here is derived from an EMBL/GenBank/DDBJ whole genome shotgun (WGS) entry which is preliminary data.</text>
</comment>
<reference evidence="1 2" key="1">
    <citation type="journal article" date="2016" name="Nat. Commun.">
        <title>Thousands of microbial genomes shed light on interconnected biogeochemical processes in an aquifer system.</title>
        <authorList>
            <person name="Anantharaman K."/>
            <person name="Brown C.T."/>
            <person name="Hug L.A."/>
            <person name="Sharon I."/>
            <person name="Castelle C.J."/>
            <person name="Probst A.J."/>
            <person name="Thomas B.C."/>
            <person name="Singh A."/>
            <person name="Wilkins M.J."/>
            <person name="Karaoz U."/>
            <person name="Brodie E.L."/>
            <person name="Williams K.H."/>
            <person name="Hubbard S.S."/>
            <person name="Banfield J.F."/>
        </authorList>
    </citation>
    <scope>NUCLEOTIDE SEQUENCE [LARGE SCALE GENOMIC DNA]</scope>
</reference>
<organism evidence="1 2">
    <name type="scientific">Candidatus Berkelbacteria bacterium RIFCSPLOWO2_01_FULL_50_28</name>
    <dbReference type="NCBI Taxonomy" id="1797471"/>
    <lineage>
        <taxon>Bacteria</taxon>
        <taxon>Candidatus Berkelbacteria</taxon>
    </lineage>
</organism>
<sequence>MRQSINKNNWLPGNFTSPTIDVKTYSANCKNSQQNHSFYGAAAGKFPLISHRERLYLANE</sequence>
<dbReference type="EMBL" id="MEZX01000001">
    <property type="protein sequence ID" value="OGD65115.1"/>
    <property type="molecule type" value="Genomic_DNA"/>
</dbReference>